<keyword evidence="2" id="KW-1185">Reference proteome</keyword>
<dbReference type="Proteomes" id="UP000011669">
    <property type="component" value="Unassembled WGS sequence"/>
</dbReference>
<dbReference type="RefSeq" id="WP_006075996.1">
    <property type="nucleotide sequence ID" value="NZ_AOMD01000002.1"/>
</dbReference>
<protein>
    <submittedName>
        <fullName evidence="1">Uncharacterized protein</fullName>
    </submittedName>
</protein>
<dbReference type="InParanoid" id="M0MQM1"/>
<sequence length="112" mass="12793">MPSTAIEPHEAFRDLINILNEADHGFTRVEFTGHGSEWQGGKFEATLVGGWQENAERYMNTDLDAAEANLQQTLEDHEFAFFEDGFRFEASDEEDYDGMYEATLTLARFTDD</sequence>
<dbReference type="STRING" id="1227455.C449_00955"/>
<organism evidence="1 2">
    <name type="scientific">Halococcus saccharolyticus DSM 5350</name>
    <dbReference type="NCBI Taxonomy" id="1227455"/>
    <lineage>
        <taxon>Archaea</taxon>
        <taxon>Methanobacteriati</taxon>
        <taxon>Methanobacteriota</taxon>
        <taxon>Stenosarchaea group</taxon>
        <taxon>Halobacteria</taxon>
        <taxon>Halobacteriales</taxon>
        <taxon>Halococcaceae</taxon>
        <taxon>Halococcus</taxon>
    </lineage>
</organism>
<gene>
    <name evidence="1" type="ORF">C449_00955</name>
</gene>
<comment type="caution">
    <text evidence="1">The sequence shown here is derived from an EMBL/GenBank/DDBJ whole genome shotgun (WGS) entry which is preliminary data.</text>
</comment>
<dbReference type="AlphaFoldDB" id="M0MQM1"/>
<reference evidence="1 2" key="1">
    <citation type="journal article" date="2014" name="PLoS Genet.">
        <title>Phylogenetically driven sequencing of extremely halophilic archaea reveals strategies for static and dynamic osmo-response.</title>
        <authorList>
            <person name="Becker E.A."/>
            <person name="Seitzer P.M."/>
            <person name="Tritt A."/>
            <person name="Larsen D."/>
            <person name="Krusor M."/>
            <person name="Yao A.I."/>
            <person name="Wu D."/>
            <person name="Madern D."/>
            <person name="Eisen J.A."/>
            <person name="Darling A.E."/>
            <person name="Facciotti M.T."/>
        </authorList>
    </citation>
    <scope>NUCLEOTIDE SEQUENCE [LARGE SCALE GENOMIC DNA]</scope>
    <source>
        <strain evidence="1 2">DSM 5350</strain>
    </source>
</reference>
<accession>M0MQM1</accession>
<proteinExistence type="predicted"/>
<evidence type="ECO:0000313" key="1">
    <source>
        <dbReference type="EMBL" id="EMA47997.1"/>
    </source>
</evidence>
<dbReference type="EMBL" id="AOMD01000002">
    <property type="protein sequence ID" value="EMA47997.1"/>
    <property type="molecule type" value="Genomic_DNA"/>
</dbReference>
<name>M0MQM1_9EURY</name>
<evidence type="ECO:0000313" key="2">
    <source>
        <dbReference type="Proteomes" id="UP000011669"/>
    </source>
</evidence>
<dbReference type="PATRIC" id="fig|1227455.4.peg.196"/>